<evidence type="ECO:0000313" key="4">
    <source>
        <dbReference type="Proteomes" id="UP000054279"/>
    </source>
</evidence>
<dbReference type="InterPro" id="IPR031778">
    <property type="entry name" value="Sortilin_N"/>
</dbReference>
<dbReference type="Proteomes" id="UP000054279">
    <property type="component" value="Unassembled WGS sequence"/>
</dbReference>
<feature type="domain" description="Sortilin N-terminal" evidence="2">
    <location>
        <begin position="2"/>
        <end position="166"/>
    </location>
</feature>
<dbReference type="HOGENOM" id="CLU_1603778_0_0_1"/>
<name>A0A0C9VG73_SPHS4</name>
<keyword evidence="1" id="KW-0677">Repeat</keyword>
<dbReference type="OrthoDB" id="443634at2759"/>
<evidence type="ECO:0000256" key="1">
    <source>
        <dbReference type="ARBA" id="ARBA00022737"/>
    </source>
</evidence>
<reference evidence="3 4" key="1">
    <citation type="submission" date="2014-06" db="EMBL/GenBank/DDBJ databases">
        <title>Evolutionary Origins and Diversification of the Mycorrhizal Mutualists.</title>
        <authorList>
            <consortium name="DOE Joint Genome Institute"/>
            <consortium name="Mycorrhizal Genomics Consortium"/>
            <person name="Kohler A."/>
            <person name="Kuo A."/>
            <person name="Nagy L.G."/>
            <person name="Floudas D."/>
            <person name="Copeland A."/>
            <person name="Barry K.W."/>
            <person name="Cichocki N."/>
            <person name="Veneault-Fourrey C."/>
            <person name="LaButti K."/>
            <person name="Lindquist E.A."/>
            <person name="Lipzen A."/>
            <person name="Lundell T."/>
            <person name="Morin E."/>
            <person name="Murat C."/>
            <person name="Riley R."/>
            <person name="Ohm R."/>
            <person name="Sun H."/>
            <person name="Tunlid A."/>
            <person name="Henrissat B."/>
            <person name="Grigoriev I.V."/>
            <person name="Hibbett D.S."/>
            <person name="Martin F."/>
        </authorList>
    </citation>
    <scope>NUCLEOTIDE SEQUENCE [LARGE SCALE GENOMIC DNA]</scope>
    <source>
        <strain evidence="3 4">SS14</strain>
    </source>
</reference>
<sequence length="166" mass="18560">MDSTKHYRTTNRGRSWQDFEVPGGPALVSEPLSSIFEIRTRFCTKALHVKRADNLESDPKELLSSRQCKFAHSSKEFKHNAPENLIYCIGWEGTAYSSLSAKLLLSTDFFKKDKKVLTLPGGNKNSEGVRALAIVSKFVVAGVRDLSPSSQNDMLMYVSVEAENWA</sequence>
<evidence type="ECO:0000313" key="3">
    <source>
        <dbReference type="EMBL" id="KIJ36615.1"/>
    </source>
</evidence>
<accession>A0A0C9VG73</accession>
<dbReference type="EMBL" id="KN837176">
    <property type="protein sequence ID" value="KIJ36615.1"/>
    <property type="molecule type" value="Genomic_DNA"/>
</dbReference>
<gene>
    <name evidence="3" type="ORF">M422DRAFT_260964</name>
</gene>
<keyword evidence="4" id="KW-1185">Reference proteome</keyword>
<dbReference type="AlphaFoldDB" id="A0A0C9VG73"/>
<evidence type="ECO:0000259" key="2">
    <source>
        <dbReference type="Pfam" id="PF15902"/>
    </source>
</evidence>
<proteinExistence type="predicted"/>
<dbReference type="Pfam" id="PF15902">
    <property type="entry name" value="Sortilin-Vps10"/>
    <property type="match status" value="1"/>
</dbReference>
<protein>
    <recommendedName>
        <fullName evidence="2">Sortilin N-terminal domain-containing protein</fullName>
    </recommendedName>
</protein>
<organism evidence="3 4">
    <name type="scientific">Sphaerobolus stellatus (strain SS14)</name>
    <dbReference type="NCBI Taxonomy" id="990650"/>
    <lineage>
        <taxon>Eukaryota</taxon>
        <taxon>Fungi</taxon>
        <taxon>Dikarya</taxon>
        <taxon>Basidiomycota</taxon>
        <taxon>Agaricomycotina</taxon>
        <taxon>Agaricomycetes</taxon>
        <taxon>Phallomycetidae</taxon>
        <taxon>Geastrales</taxon>
        <taxon>Sphaerobolaceae</taxon>
        <taxon>Sphaerobolus</taxon>
    </lineage>
</organism>